<dbReference type="AlphaFoldDB" id="A0A943A6V2"/>
<evidence type="ECO:0000256" key="1">
    <source>
        <dbReference type="SAM" id="Coils"/>
    </source>
</evidence>
<keyword evidence="1" id="KW-0175">Coiled coil</keyword>
<proteinExistence type="predicted"/>
<protein>
    <submittedName>
        <fullName evidence="2">Uncharacterized protein</fullName>
    </submittedName>
</protein>
<evidence type="ECO:0000313" key="2">
    <source>
        <dbReference type="EMBL" id="MBS4893771.1"/>
    </source>
</evidence>
<accession>A0A943A6V2</accession>
<gene>
    <name evidence="2" type="ORF">KHZ90_08350</name>
</gene>
<reference evidence="2" key="1">
    <citation type="submission" date="2021-02" db="EMBL/GenBank/DDBJ databases">
        <title>Infant gut strain persistence is associated with maternal origin, phylogeny, and functional potential including surface adhesion and iron acquisition.</title>
        <authorList>
            <person name="Lou Y.C."/>
        </authorList>
    </citation>
    <scope>NUCLEOTIDE SEQUENCE</scope>
    <source>
        <strain evidence="2">L3_108_031G1_dasL3_108_031G1_concoct_20</strain>
    </source>
</reference>
<feature type="coiled-coil region" evidence="1">
    <location>
        <begin position="2"/>
        <end position="36"/>
    </location>
</feature>
<sequence>MKNDLLKLKEKLQSRLEANEKKLEFYNKNKKALSETGHWARGYHKGNISNINFVINEIDEILNKER</sequence>
<dbReference type="Proteomes" id="UP000778864">
    <property type="component" value="Unassembled WGS sequence"/>
</dbReference>
<dbReference type="RefSeq" id="WP_278468042.1">
    <property type="nucleotide sequence ID" value="NZ_JAGZMU010000005.1"/>
</dbReference>
<dbReference type="EMBL" id="JAGZMU010000005">
    <property type="protein sequence ID" value="MBS4893771.1"/>
    <property type="molecule type" value="Genomic_DNA"/>
</dbReference>
<name>A0A943A6V2_VEIPA</name>
<evidence type="ECO:0000313" key="3">
    <source>
        <dbReference type="Proteomes" id="UP000778864"/>
    </source>
</evidence>
<comment type="caution">
    <text evidence="2">The sequence shown here is derived from an EMBL/GenBank/DDBJ whole genome shotgun (WGS) entry which is preliminary data.</text>
</comment>
<organism evidence="2 3">
    <name type="scientific">Veillonella parvula</name>
    <name type="common">Staphylococcus parvulus</name>
    <dbReference type="NCBI Taxonomy" id="29466"/>
    <lineage>
        <taxon>Bacteria</taxon>
        <taxon>Bacillati</taxon>
        <taxon>Bacillota</taxon>
        <taxon>Negativicutes</taxon>
        <taxon>Veillonellales</taxon>
        <taxon>Veillonellaceae</taxon>
        <taxon>Veillonella</taxon>
    </lineage>
</organism>